<comment type="caution">
    <text evidence="1">The sequence shown here is derived from an EMBL/GenBank/DDBJ whole genome shotgun (WGS) entry which is preliminary data.</text>
</comment>
<organism evidence="1 2">
    <name type="scientific">Durusdinium trenchii</name>
    <dbReference type="NCBI Taxonomy" id="1381693"/>
    <lineage>
        <taxon>Eukaryota</taxon>
        <taxon>Sar</taxon>
        <taxon>Alveolata</taxon>
        <taxon>Dinophyceae</taxon>
        <taxon>Suessiales</taxon>
        <taxon>Symbiodiniaceae</taxon>
        <taxon>Durusdinium</taxon>
    </lineage>
</organism>
<accession>A0ABP0LNV2</accession>
<dbReference type="EMBL" id="CAXAMN010013335">
    <property type="protein sequence ID" value="CAK9040431.1"/>
    <property type="molecule type" value="Genomic_DNA"/>
</dbReference>
<proteinExistence type="predicted"/>
<protein>
    <submittedName>
        <fullName evidence="1">Uncharacterized protein</fullName>
    </submittedName>
</protein>
<dbReference type="Proteomes" id="UP001642484">
    <property type="component" value="Unassembled WGS sequence"/>
</dbReference>
<evidence type="ECO:0000313" key="2">
    <source>
        <dbReference type="Proteomes" id="UP001642484"/>
    </source>
</evidence>
<keyword evidence="2" id="KW-1185">Reference proteome</keyword>
<name>A0ABP0LNV2_9DINO</name>
<gene>
    <name evidence="1" type="ORF">CCMP2556_LOCUS21765</name>
</gene>
<reference evidence="1 2" key="1">
    <citation type="submission" date="2024-02" db="EMBL/GenBank/DDBJ databases">
        <authorList>
            <person name="Chen Y."/>
            <person name="Shah S."/>
            <person name="Dougan E. K."/>
            <person name="Thang M."/>
            <person name="Chan C."/>
        </authorList>
    </citation>
    <scope>NUCLEOTIDE SEQUENCE [LARGE SCALE GENOMIC DNA]</scope>
</reference>
<evidence type="ECO:0000313" key="1">
    <source>
        <dbReference type="EMBL" id="CAK9040431.1"/>
    </source>
</evidence>
<sequence>MRRTAFELRGNQAKHPLQGFNLARLLVIYIVVRLKLSEFAGTLELLSPFRFDSQPLVMESRLRVLGNPVEHWQHALLFLNHAQMVRLKRDVQNTMTMMYNSTIDKCRTLAGKQGSGNKPGFCSVLPALLAWSIC</sequence>